<evidence type="ECO:0000313" key="2">
    <source>
        <dbReference type="Ensembl" id="ENSCMMP00000023064.1"/>
    </source>
</evidence>
<evidence type="ECO:0000313" key="3">
    <source>
        <dbReference type="Proteomes" id="UP000694556"/>
    </source>
</evidence>
<dbReference type="Proteomes" id="UP000694556">
    <property type="component" value="Chromosome 11"/>
</dbReference>
<proteinExistence type="predicted"/>
<feature type="compositionally biased region" description="Polar residues" evidence="1">
    <location>
        <begin position="60"/>
        <end position="76"/>
    </location>
</feature>
<reference evidence="2" key="3">
    <citation type="submission" date="2025-09" db="UniProtKB">
        <authorList>
            <consortium name="Ensembl"/>
        </authorList>
    </citation>
    <scope>IDENTIFICATION</scope>
</reference>
<feature type="compositionally biased region" description="Polar residues" evidence="1">
    <location>
        <begin position="1"/>
        <end position="16"/>
    </location>
</feature>
<evidence type="ECO:0000256" key="1">
    <source>
        <dbReference type="SAM" id="MobiDB-lite"/>
    </source>
</evidence>
<dbReference type="Ensembl" id="ENSCMMT00000025253.1">
    <property type="protein sequence ID" value="ENSCMMP00000023064.1"/>
    <property type="gene ID" value="ENSCMMG00000014422.1"/>
</dbReference>
<protein>
    <submittedName>
        <fullName evidence="2">Uncharacterized protein</fullName>
    </submittedName>
</protein>
<sequence length="101" mass="10610">MRSGQTSSNAITTLPATSCGGKAQGGSLGWWHLHRDAGLVGMLAKVAGTPKHPQNPPKQRASQVPGTLMGATSPQCSCRRHSSPRPGRGQKHFSPGRSSRE</sequence>
<feature type="region of interest" description="Disordered" evidence="1">
    <location>
        <begin position="45"/>
        <end position="101"/>
    </location>
</feature>
<accession>A0A8C3CMU7</accession>
<feature type="region of interest" description="Disordered" evidence="1">
    <location>
        <begin position="1"/>
        <end position="28"/>
    </location>
</feature>
<reference evidence="2" key="1">
    <citation type="submission" date="2018-09" db="EMBL/GenBank/DDBJ databases">
        <title>Common duck and Muscovy duck high density SNP chip.</title>
        <authorList>
            <person name="Vignal A."/>
            <person name="Thebault N."/>
            <person name="Warren W.C."/>
        </authorList>
    </citation>
    <scope>NUCLEOTIDE SEQUENCE [LARGE SCALE GENOMIC DNA]</scope>
</reference>
<organism evidence="2 3">
    <name type="scientific">Cairina moschata</name>
    <name type="common">Muscovy duck</name>
    <dbReference type="NCBI Taxonomy" id="8855"/>
    <lineage>
        <taxon>Eukaryota</taxon>
        <taxon>Metazoa</taxon>
        <taxon>Chordata</taxon>
        <taxon>Craniata</taxon>
        <taxon>Vertebrata</taxon>
        <taxon>Euteleostomi</taxon>
        <taxon>Archelosauria</taxon>
        <taxon>Archosauria</taxon>
        <taxon>Dinosauria</taxon>
        <taxon>Saurischia</taxon>
        <taxon>Theropoda</taxon>
        <taxon>Coelurosauria</taxon>
        <taxon>Aves</taxon>
        <taxon>Neognathae</taxon>
        <taxon>Galloanserae</taxon>
        <taxon>Anseriformes</taxon>
        <taxon>Anatidae</taxon>
        <taxon>Anatinae</taxon>
        <taxon>Cairina</taxon>
    </lineage>
</organism>
<reference evidence="2" key="2">
    <citation type="submission" date="2025-08" db="UniProtKB">
        <authorList>
            <consortium name="Ensembl"/>
        </authorList>
    </citation>
    <scope>IDENTIFICATION</scope>
</reference>
<dbReference type="AlphaFoldDB" id="A0A8C3CMU7"/>
<keyword evidence="3" id="KW-1185">Reference proteome</keyword>
<name>A0A8C3CMU7_CAIMO</name>
<feature type="compositionally biased region" description="Basic residues" evidence="1">
    <location>
        <begin position="78"/>
        <end position="91"/>
    </location>
</feature>